<name>A0A2K5ET88_AOTNA</name>
<dbReference type="AlphaFoldDB" id="A0A2K5ET88"/>
<dbReference type="GO" id="GO:0016020">
    <property type="term" value="C:membrane"/>
    <property type="evidence" value="ECO:0007669"/>
    <property type="project" value="UniProtKB-SubCell"/>
</dbReference>
<keyword evidence="7" id="KW-1185">Reference proteome</keyword>
<dbReference type="InterPro" id="IPR057351">
    <property type="entry name" value="TM225_dom"/>
</dbReference>
<evidence type="ECO:0000313" key="7">
    <source>
        <dbReference type="Proteomes" id="UP000233020"/>
    </source>
</evidence>
<feature type="transmembrane region" description="Helical" evidence="4">
    <location>
        <begin position="12"/>
        <end position="30"/>
    </location>
</feature>
<dbReference type="KEGG" id="anan:105729476"/>
<sequence>MVQVSHRSIQGMNTLFSSWAIVLLVMGIAIDEWVELIPEDERAKMNHSPWMRCCNALWPEDDLKVVRIMMMSSLGLSCLLNLILGMKLTYLIPQNKYIHLFTTILSFLSGILLLWALTLYHNKLKQGQSVHFSSYNINWIMYTAYLNIFFLFVCGIFSLLEYQLSTGRCTCLNIHKSDKECKKSENCIKGISLPEHTAMPHSIVRAHTVNSKEGTLNKQTRRVTWAL</sequence>
<dbReference type="Gene3D" id="1.20.140.150">
    <property type="match status" value="1"/>
</dbReference>
<organism evidence="6 7">
    <name type="scientific">Aotus nancymaae</name>
    <name type="common">Ma's night monkey</name>
    <dbReference type="NCBI Taxonomy" id="37293"/>
    <lineage>
        <taxon>Eukaryota</taxon>
        <taxon>Metazoa</taxon>
        <taxon>Chordata</taxon>
        <taxon>Craniata</taxon>
        <taxon>Vertebrata</taxon>
        <taxon>Euteleostomi</taxon>
        <taxon>Mammalia</taxon>
        <taxon>Eutheria</taxon>
        <taxon>Euarchontoglires</taxon>
        <taxon>Primates</taxon>
        <taxon>Haplorrhini</taxon>
        <taxon>Platyrrhini</taxon>
        <taxon>Aotidae</taxon>
        <taxon>Aotus</taxon>
    </lineage>
</organism>
<evidence type="ECO:0000313" key="6">
    <source>
        <dbReference type="Ensembl" id="ENSANAP00000036437.1"/>
    </source>
</evidence>
<protein>
    <submittedName>
        <fullName evidence="6">Transmembrane protein 225</fullName>
    </submittedName>
</protein>
<reference evidence="6" key="2">
    <citation type="submission" date="2025-09" db="UniProtKB">
        <authorList>
            <consortium name="Ensembl"/>
        </authorList>
    </citation>
    <scope>IDENTIFICATION</scope>
</reference>
<dbReference type="STRING" id="37293.ENSANAP00000036437"/>
<dbReference type="PANTHER" id="PTHR36477">
    <property type="entry name" value="TRANSMEMBRANE PROTEIN 225"/>
    <property type="match status" value="1"/>
</dbReference>
<feature type="transmembrane region" description="Helical" evidence="4">
    <location>
        <begin position="139"/>
        <end position="160"/>
    </location>
</feature>
<dbReference type="PANTHER" id="PTHR36477:SF1">
    <property type="entry name" value="TRANSMEMBRANE PROTEIN 225"/>
    <property type="match status" value="1"/>
</dbReference>
<dbReference type="InterPro" id="IPR033542">
    <property type="entry name" value="TM225"/>
</dbReference>
<proteinExistence type="predicted"/>
<dbReference type="RefSeq" id="XP_012325655.1">
    <property type="nucleotide sequence ID" value="XM_012470232.2"/>
</dbReference>
<dbReference type="CTD" id="338661"/>
<evidence type="ECO:0000256" key="2">
    <source>
        <dbReference type="ARBA" id="ARBA00022692"/>
    </source>
</evidence>
<keyword evidence="3 4" id="KW-0472">Membrane</keyword>
<dbReference type="Pfam" id="PF25452">
    <property type="entry name" value="TM225"/>
    <property type="match status" value="1"/>
</dbReference>
<dbReference type="Proteomes" id="UP000233020">
    <property type="component" value="Unplaced"/>
</dbReference>
<keyword evidence="2 4" id="KW-0812">Transmembrane</keyword>
<accession>A0A2K5ET88</accession>
<comment type="subcellular location">
    <subcellularLocation>
        <location evidence="1">Membrane</location>
        <topology evidence="1">Multi-pass membrane protein</topology>
    </subcellularLocation>
</comment>
<evidence type="ECO:0000256" key="3">
    <source>
        <dbReference type="ARBA" id="ARBA00023136"/>
    </source>
</evidence>
<dbReference type="GeneTree" id="ENSGT00390000011564"/>
<dbReference type="OMA" id="KMNHSPW"/>
<feature type="transmembrane region" description="Helical" evidence="4">
    <location>
        <begin position="97"/>
        <end position="119"/>
    </location>
</feature>
<evidence type="ECO:0000256" key="4">
    <source>
        <dbReference type="SAM" id="Phobius"/>
    </source>
</evidence>
<gene>
    <name evidence="6" type="primary">TMEM225</name>
</gene>
<dbReference type="OrthoDB" id="9833398at2759"/>
<evidence type="ECO:0000259" key="5">
    <source>
        <dbReference type="Pfam" id="PF25452"/>
    </source>
</evidence>
<dbReference type="GeneID" id="105729476"/>
<reference evidence="6" key="1">
    <citation type="submission" date="2025-08" db="UniProtKB">
        <authorList>
            <consortium name="Ensembl"/>
        </authorList>
    </citation>
    <scope>IDENTIFICATION</scope>
</reference>
<feature type="domain" description="Transmembrane protein 225" evidence="5">
    <location>
        <begin position="1"/>
        <end position="163"/>
    </location>
</feature>
<feature type="transmembrane region" description="Helical" evidence="4">
    <location>
        <begin position="65"/>
        <end position="85"/>
    </location>
</feature>
<evidence type="ECO:0000256" key="1">
    <source>
        <dbReference type="ARBA" id="ARBA00004141"/>
    </source>
</evidence>
<keyword evidence="4" id="KW-1133">Transmembrane helix</keyword>
<dbReference type="Ensembl" id="ENSANAT00000054508.1">
    <property type="protein sequence ID" value="ENSANAP00000036437.1"/>
    <property type="gene ID" value="ENSANAG00000035726.1"/>
</dbReference>